<dbReference type="STRING" id="1915.SLINC_6285"/>
<dbReference type="KEGG" id="sls:SLINC_6285"/>
<protein>
    <recommendedName>
        <fullName evidence="4">Helicase</fullName>
    </recommendedName>
</protein>
<evidence type="ECO:0008006" key="4">
    <source>
        <dbReference type="Google" id="ProtNLM"/>
    </source>
</evidence>
<keyword evidence="3" id="KW-1185">Reference proteome</keyword>
<dbReference type="Proteomes" id="UP000092598">
    <property type="component" value="Chromosome"/>
</dbReference>
<dbReference type="PATRIC" id="fig|1915.4.peg.6946"/>
<sequence>MNSRPLSSMSVQRLSAVAALALAARLFPNRSDDSFRHATAIRDAHFLVSGHTHLWNSYPDLSPEDTRRVTRLLLHRTGRLAILSAFRRAVEELFNSPEIPEGFALLDDELYLVTEPVHQHLGSLVDEVLEILDDRAAALDEGRSRPLALQGHFRIGTQIPDPSRPGNGVIQAHYVLDVPHVETPLPDFGKPRECLVLSVPIEALRSIADSLDRAFGQSYRRQSLDRLFQYIRHADGSLLTEKDLVLNAGLIKVLSACTGSGKSVLAKLLAEWGVLNGYVTGIVVPRNDSVLAFTHALRVELKELGHADAVVVPLISPNSMQAEAEKAARSHLEEGRLVEADQAFSEFSYGCGMQARSTNTQDVDLWQPGRERCSDFEGIDADTGEVRRHRCPWYAHCGKHRHQLALDSANIIVTNHINLMSGRLHVPVLAEGQQRNHMSVEEALLRLTHVLLIDEADAFQATGFAKSAHHVTLARYGSRQPSALQELHDQFSVRAGSLMYELERYIHPKITQARFLSESYVSNAANGRIAQRGPNERSRQQLARRRLIIPRRWDAWCTARLWRTPEDSSPTREQIDTFRQLFNPSEDAQLTESTVPAIPGVGNSSWETLARLRTELLDTTALREGADPVFDGVHARIASTITPLLDRGLDDDDRELLVDLLVRRAYLEQIRAQIEYVTRFGTSLKASGITAANELAEMLDDNKQWHAAPYGPLGAPVFGFTAIHDIEDKHRTELALTSFAGDPHAYTAQLGDTTALALCGQPRIVLGLSATAHMPGGTMHHLITPPTWYVPDDITGSLVLKPLPLVDERNNPIRISGTSDIHRDHAHQQMGRALWSHIVQHLKKLGSRANTAHRARILVACTSYVGAGQLAEGMISAGADPDSIAVAARTETESAVPAHFRRRPAWHEIPSDALERFPHHNSAKILIAPLAIAERGLNMVDHSGRSLVGEVILAVRPIPLMDEPAQLLALISSRAYSTLNRSQDPAEMLRELSRTSGAVHEELFRSHHFFQSLPNQVRLSIVAEMLIGIIQLGGRVRRGGDQGVLYLADHAFHNTASGSDLPRLIRELRHGWAKTGQLELLQNIYGNTLTAIFDFADERTNP</sequence>
<dbReference type="AlphaFoldDB" id="A0A1B1MIT6"/>
<feature type="chain" id="PRO_5008527192" description="Helicase" evidence="1">
    <location>
        <begin position="24"/>
        <end position="1102"/>
    </location>
</feature>
<evidence type="ECO:0000313" key="3">
    <source>
        <dbReference type="Proteomes" id="UP000092598"/>
    </source>
</evidence>
<name>A0A1B1MIT6_STRLN</name>
<gene>
    <name evidence="2" type="ORF">SLINC_6285</name>
</gene>
<feature type="signal peptide" evidence="1">
    <location>
        <begin position="1"/>
        <end position="23"/>
    </location>
</feature>
<accession>A0A1B1MIT6</accession>
<reference evidence="2 3" key="1">
    <citation type="submission" date="2016-07" db="EMBL/GenBank/DDBJ databases">
        <title>Enhancement of antibiotic productionsby engineered nitrateutilization in actinobacteria.</title>
        <authorList>
            <person name="Meng S.C."/>
        </authorList>
    </citation>
    <scope>NUCLEOTIDE SEQUENCE [LARGE SCALE GENOMIC DNA]</scope>
    <source>
        <strain evidence="2 3">NRRL 2936</strain>
    </source>
</reference>
<evidence type="ECO:0000256" key="1">
    <source>
        <dbReference type="SAM" id="SignalP"/>
    </source>
</evidence>
<evidence type="ECO:0000313" key="2">
    <source>
        <dbReference type="EMBL" id="ANS68509.1"/>
    </source>
</evidence>
<dbReference type="EMBL" id="CP016438">
    <property type="protein sequence ID" value="ANS68509.1"/>
    <property type="molecule type" value="Genomic_DNA"/>
</dbReference>
<organism evidence="2 3">
    <name type="scientific">Streptomyces lincolnensis</name>
    <dbReference type="NCBI Taxonomy" id="1915"/>
    <lineage>
        <taxon>Bacteria</taxon>
        <taxon>Bacillati</taxon>
        <taxon>Actinomycetota</taxon>
        <taxon>Actinomycetes</taxon>
        <taxon>Kitasatosporales</taxon>
        <taxon>Streptomycetaceae</taxon>
        <taxon>Streptomyces</taxon>
    </lineage>
</organism>
<proteinExistence type="predicted"/>
<keyword evidence="1" id="KW-0732">Signal</keyword>
<dbReference type="RefSeq" id="WP_067441122.1">
    <property type="nucleotide sequence ID" value="NZ_CP016438.1"/>
</dbReference>